<dbReference type="InterPro" id="IPR001330">
    <property type="entry name" value="Prenyltrans"/>
</dbReference>
<evidence type="ECO:0000256" key="7">
    <source>
        <dbReference type="ARBA" id="ARBA00022833"/>
    </source>
</evidence>
<evidence type="ECO:0000313" key="9">
    <source>
        <dbReference type="EMBL" id="OXA62812.1"/>
    </source>
</evidence>
<comment type="cofactor">
    <cofactor evidence="1">
        <name>Zn(2+)</name>
        <dbReference type="ChEBI" id="CHEBI:29105"/>
    </cofactor>
</comment>
<gene>
    <name evidence="9" type="ORF">Fcan01_02500</name>
</gene>
<evidence type="ECO:0000256" key="2">
    <source>
        <dbReference type="ARBA" id="ARBA00010497"/>
    </source>
</evidence>
<dbReference type="GO" id="GO:0005953">
    <property type="term" value="C:CAAX-protein geranylgeranyltransferase complex"/>
    <property type="evidence" value="ECO:0007669"/>
    <property type="project" value="TreeGrafter"/>
</dbReference>
<keyword evidence="7" id="KW-0862">Zinc</keyword>
<proteinExistence type="inferred from homology"/>
<keyword evidence="3" id="KW-0637">Prenyltransferase</keyword>
<evidence type="ECO:0000256" key="5">
    <source>
        <dbReference type="ARBA" id="ARBA00022723"/>
    </source>
</evidence>
<dbReference type="OMA" id="RWCLMRQ"/>
<organism evidence="9 10">
    <name type="scientific">Folsomia candida</name>
    <name type="common">Springtail</name>
    <dbReference type="NCBI Taxonomy" id="158441"/>
    <lineage>
        <taxon>Eukaryota</taxon>
        <taxon>Metazoa</taxon>
        <taxon>Ecdysozoa</taxon>
        <taxon>Arthropoda</taxon>
        <taxon>Hexapoda</taxon>
        <taxon>Collembola</taxon>
        <taxon>Entomobryomorpha</taxon>
        <taxon>Isotomoidea</taxon>
        <taxon>Isotomidae</taxon>
        <taxon>Proisotominae</taxon>
        <taxon>Folsomia</taxon>
    </lineage>
</organism>
<keyword evidence="4 9" id="KW-0808">Transferase</keyword>
<dbReference type="InterPro" id="IPR008930">
    <property type="entry name" value="Terpenoid_cyclase/PrenylTrfase"/>
</dbReference>
<dbReference type="STRING" id="158441.A0A226EYZ8"/>
<evidence type="ECO:0000256" key="4">
    <source>
        <dbReference type="ARBA" id="ARBA00022679"/>
    </source>
</evidence>
<dbReference type="PANTHER" id="PTHR11774">
    <property type="entry name" value="GERANYLGERANYL TRANSFERASE TYPE BETA SUBUNIT"/>
    <property type="match status" value="1"/>
</dbReference>
<keyword evidence="10" id="KW-1185">Reference proteome</keyword>
<evidence type="ECO:0000313" key="10">
    <source>
        <dbReference type="Proteomes" id="UP000198287"/>
    </source>
</evidence>
<feature type="domain" description="Prenyltransferase alpha-alpha toroid" evidence="8">
    <location>
        <begin position="31"/>
        <end position="354"/>
    </location>
</feature>
<comment type="caution">
    <text evidence="9">The sequence shown here is derived from an EMBL/GenBank/DDBJ whole genome shotgun (WGS) entry which is preliminary data.</text>
</comment>
<comment type="similarity">
    <text evidence="2">Belongs to the protein prenyltransferase subunit beta family.</text>
</comment>
<reference evidence="9 10" key="1">
    <citation type="submission" date="2015-12" db="EMBL/GenBank/DDBJ databases">
        <title>The genome of Folsomia candida.</title>
        <authorList>
            <person name="Faddeeva A."/>
            <person name="Derks M.F."/>
            <person name="Anvar Y."/>
            <person name="Smit S."/>
            <person name="Van Straalen N."/>
            <person name="Roelofs D."/>
        </authorList>
    </citation>
    <scope>NUCLEOTIDE SEQUENCE [LARGE SCALE GENOMIC DNA]</scope>
    <source>
        <strain evidence="9 10">VU population</strain>
        <tissue evidence="9">Whole body</tissue>
    </source>
</reference>
<dbReference type="InterPro" id="IPR045089">
    <property type="entry name" value="PGGT1B-like"/>
</dbReference>
<sequence length="377" mass="41759">MAEGGVMGGGGSGGDENDGSLWINTRWRMDLLVNHHARFCLRLLHSLPGDCEELETQRMTVLQFAVTSLDILNQIHLIKDELKHRIVAWVYRLQITEDPPDRCGFQGSPTFLMNEHTNIHLPPRVVASHVAMTYAALVTLITLGDDLCHVQRKKILHGLSTLQNSNGSFRAGYGCSESDMRFAYCAVCICYILNDFSTINVPKLIEFIRRSFSYEGCFTSGHAVEGHAGHTFCAVASLVILGKLHETLCEDEINKLVKWCLFRQGETGGFTGRTNKAEDTCYSYWVGGTLALLDSLPFIDCDKNIDFVLGNQNPLSGGIGKVDSEHVDPLHTFLGLAGLSLVKYKGLNLMNPMLTTSNNASEHLSNLHRQWNTSGLN</sequence>
<accession>A0A226EYZ8</accession>
<dbReference type="OrthoDB" id="24893at2759"/>
<keyword evidence="6" id="KW-0677">Repeat</keyword>
<dbReference type="Proteomes" id="UP000198287">
    <property type="component" value="Unassembled WGS sequence"/>
</dbReference>
<protein>
    <submittedName>
        <fullName evidence="9">Geranylgeranyl transferase type-1 subunit beta</fullName>
    </submittedName>
</protein>
<dbReference type="SUPFAM" id="SSF48239">
    <property type="entry name" value="Terpenoid cyclases/Protein prenyltransferases"/>
    <property type="match status" value="1"/>
</dbReference>
<dbReference type="EMBL" id="LNIX01000001">
    <property type="protein sequence ID" value="OXA62812.1"/>
    <property type="molecule type" value="Genomic_DNA"/>
</dbReference>
<dbReference type="Gene3D" id="1.50.10.20">
    <property type="match status" value="1"/>
</dbReference>
<evidence type="ECO:0000256" key="1">
    <source>
        <dbReference type="ARBA" id="ARBA00001947"/>
    </source>
</evidence>
<dbReference type="AlphaFoldDB" id="A0A226EYZ8"/>
<dbReference type="GO" id="GO:0004662">
    <property type="term" value="F:CAAX-protein geranylgeranyltransferase activity"/>
    <property type="evidence" value="ECO:0007669"/>
    <property type="project" value="TreeGrafter"/>
</dbReference>
<keyword evidence="5" id="KW-0479">Metal-binding</keyword>
<dbReference type="PANTHER" id="PTHR11774:SF4">
    <property type="entry name" value="GERANYLGERANYL TRANSFERASE TYPE-1 SUBUNIT BETA"/>
    <property type="match status" value="1"/>
</dbReference>
<dbReference type="Pfam" id="PF00432">
    <property type="entry name" value="Prenyltrans"/>
    <property type="match status" value="1"/>
</dbReference>
<dbReference type="GO" id="GO:0046872">
    <property type="term" value="F:metal ion binding"/>
    <property type="evidence" value="ECO:0007669"/>
    <property type="project" value="UniProtKB-KW"/>
</dbReference>
<evidence type="ECO:0000256" key="3">
    <source>
        <dbReference type="ARBA" id="ARBA00022602"/>
    </source>
</evidence>
<evidence type="ECO:0000256" key="6">
    <source>
        <dbReference type="ARBA" id="ARBA00022737"/>
    </source>
</evidence>
<name>A0A226EYZ8_FOLCA</name>
<evidence type="ECO:0000259" key="8">
    <source>
        <dbReference type="Pfam" id="PF00432"/>
    </source>
</evidence>